<dbReference type="EMBL" id="JBDJPC010000006">
    <property type="protein sequence ID" value="KAL1497501.1"/>
    <property type="molecule type" value="Genomic_DNA"/>
</dbReference>
<evidence type="ECO:0000313" key="2">
    <source>
        <dbReference type="Proteomes" id="UP001566132"/>
    </source>
</evidence>
<dbReference type="PANTHER" id="PTHR34825:SF1">
    <property type="entry name" value="AAA-ATPASE-LIKE DOMAIN-CONTAINING PROTEIN"/>
    <property type="match status" value="1"/>
</dbReference>
<dbReference type="AlphaFoldDB" id="A0ABD1ELX3"/>
<comment type="caution">
    <text evidence="1">The sequence shown here is derived from an EMBL/GenBank/DDBJ whole genome shotgun (WGS) entry which is preliminary data.</text>
</comment>
<accession>A0ABD1ELX3</accession>
<evidence type="ECO:0000313" key="1">
    <source>
        <dbReference type="EMBL" id="KAL1497501.1"/>
    </source>
</evidence>
<organism evidence="1 2">
    <name type="scientific">Hypothenemus hampei</name>
    <name type="common">Coffee berry borer</name>
    <dbReference type="NCBI Taxonomy" id="57062"/>
    <lineage>
        <taxon>Eukaryota</taxon>
        <taxon>Metazoa</taxon>
        <taxon>Ecdysozoa</taxon>
        <taxon>Arthropoda</taxon>
        <taxon>Hexapoda</taxon>
        <taxon>Insecta</taxon>
        <taxon>Pterygota</taxon>
        <taxon>Neoptera</taxon>
        <taxon>Endopterygota</taxon>
        <taxon>Coleoptera</taxon>
        <taxon>Polyphaga</taxon>
        <taxon>Cucujiformia</taxon>
        <taxon>Curculionidae</taxon>
        <taxon>Scolytinae</taxon>
        <taxon>Hypothenemus</taxon>
    </lineage>
</organism>
<protein>
    <submittedName>
        <fullName evidence="1">Uncharacterized protein</fullName>
    </submittedName>
</protein>
<dbReference type="Proteomes" id="UP001566132">
    <property type="component" value="Unassembled WGS sequence"/>
</dbReference>
<proteinExistence type="predicted"/>
<reference evidence="1 2" key="1">
    <citation type="submission" date="2024-05" db="EMBL/GenBank/DDBJ databases">
        <title>Genetic variation in Jamaican populations of the coffee berry borer (Hypothenemus hampei).</title>
        <authorList>
            <person name="Errbii M."/>
            <person name="Myrie A."/>
        </authorList>
    </citation>
    <scope>NUCLEOTIDE SEQUENCE [LARGE SCALE GENOMIC DNA]</scope>
    <source>
        <strain evidence="1">JA-Hopewell-2020-01-JO</strain>
        <tissue evidence="1">Whole body</tissue>
    </source>
</reference>
<gene>
    <name evidence="1" type="ORF">ABEB36_008452</name>
</gene>
<keyword evidence="2" id="KW-1185">Reference proteome</keyword>
<sequence>METRQLLMTTYQFDEQRIVEAKRKFNGYSTVCGVNIYNTWSVLEYASKIEEDDVTYQWQDSGYIVGLEEAFRFPVIMEIIQTKLLLNEPINVQKMKCFRIEDVLKLVKMIGMVNPQDVNYPYLDLFFSFILEQGYLSYVTGKPGLVVISNEQIKEEIKKKLINFNIGVIDGDRMLIDNCREFCLKISKTKCYHEDFKKFHVNLETLLQKYVATWIKKNEENLRSTISIIMSTLGFKVYSELQFKYEDGGKEYTKKIDYLIMKDNFVMVFETKYKHSNKAAMHCIKERNYLKVFEAKDVIRGPITHYDLMGINMDENGQVSIAYLQKEHQVCLHAPSSDNSECITSFTASTSAELINRNYPIYP</sequence>
<dbReference type="PANTHER" id="PTHR34825">
    <property type="entry name" value="CONSERVED PROTEIN, WITH A WEAK D-GALACTARATE DEHYDRATASE/ALTRONATE HYDROLASE DOMAIN"/>
    <property type="match status" value="1"/>
</dbReference>
<name>A0ABD1ELX3_HYPHA</name>